<name>A0A437R285_9GAMM</name>
<dbReference type="AlphaFoldDB" id="A0A437R285"/>
<dbReference type="SUPFAM" id="SSF52151">
    <property type="entry name" value="FabD/lysophospholipase-like"/>
    <property type="match status" value="1"/>
</dbReference>
<evidence type="ECO:0000313" key="9">
    <source>
        <dbReference type="EMBL" id="RVU40909.1"/>
    </source>
</evidence>
<dbReference type="InterPro" id="IPR050858">
    <property type="entry name" value="Mal-CoA-ACP_Trans/PKS_FabD"/>
</dbReference>
<evidence type="ECO:0000313" key="10">
    <source>
        <dbReference type="Proteomes" id="UP000283077"/>
    </source>
</evidence>
<dbReference type="PIRSF" id="PIRSF000446">
    <property type="entry name" value="Mct"/>
    <property type="match status" value="1"/>
</dbReference>
<evidence type="ECO:0000256" key="2">
    <source>
        <dbReference type="ARBA" id="ARBA00018953"/>
    </source>
</evidence>
<gene>
    <name evidence="9" type="primary">fabD</name>
    <name evidence="9" type="ORF">EOE67_04875</name>
</gene>
<dbReference type="Pfam" id="PF00698">
    <property type="entry name" value="Acyl_transf_1"/>
    <property type="match status" value="1"/>
</dbReference>
<keyword evidence="10" id="KW-1185">Reference proteome</keyword>
<dbReference type="GO" id="GO:0006633">
    <property type="term" value="P:fatty acid biosynthetic process"/>
    <property type="evidence" value="ECO:0007669"/>
    <property type="project" value="TreeGrafter"/>
</dbReference>
<dbReference type="PANTHER" id="PTHR42681">
    <property type="entry name" value="MALONYL-COA-ACYL CARRIER PROTEIN TRANSACYLASE, MITOCHONDRIAL"/>
    <property type="match status" value="1"/>
</dbReference>
<dbReference type="InterPro" id="IPR016036">
    <property type="entry name" value="Malonyl_transacylase_ACP-bd"/>
</dbReference>
<dbReference type="Proteomes" id="UP000283077">
    <property type="component" value="Unassembled WGS sequence"/>
</dbReference>
<proteinExistence type="inferred from homology"/>
<protein>
    <recommendedName>
        <fullName evidence="2 6">Malonyl CoA-acyl carrier protein transacylase</fullName>
        <ecNumber evidence="1 6">2.3.1.39</ecNumber>
    </recommendedName>
</protein>
<dbReference type="EC" id="2.3.1.39" evidence="1 6"/>
<dbReference type="Gene3D" id="3.30.70.250">
    <property type="entry name" value="Malonyl-CoA ACP transacylase, ACP-binding"/>
    <property type="match status" value="1"/>
</dbReference>
<evidence type="ECO:0000256" key="5">
    <source>
        <dbReference type="ARBA" id="ARBA00048462"/>
    </source>
</evidence>
<dbReference type="NCBIfam" id="TIGR00128">
    <property type="entry name" value="fabD"/>
    <property type="match status" value="1"/>
</dbReference>
<dbReference type="InterPro" id="IPR024925">
    <property type="entry name" value="Malonyl_CoA-ACP_transAc"/>
</dbReference>
<keyword evidence="4 6" id="KW-0012">Acyltransferase</keyword>
<dbReference type="InterPro" id="IPR016035">
    <property type="entry name" value="Acyl_Trfase/lysoPLipase"/>
</dbReference>
<evidence type="ECO:0000256" key="1">
    <source>
        <dbReference type="ARBA" id="ARBA00013258"/>
    </source>
</evidence>
<accession>A0A437R285</accession>
<feature type="domain" description="Malonyl-CoA:ACP transacylase (MAT)" evidence="8">
    <location>
        <begin position="7"/>
        <end position="305"/>
    </location>
</feature>
<dbReference type="PANTHER" id="PTHR42681:SF1">
    <property type="entry name" value="MALONYL-COA-ACYL CARRIER PROTEIN TRANSACYLASE, MITOCHONDRIAL"/>
    <property type="match status" value="1"/>
</dbReference>
<comment type="catalytic activity">
    <reaction evidence="5 6">
        <text>holo-[ACP] + malonyl-CoA = malonyl-[ACP] + CoA</text>
        <dbReference type="Rhea" id="RHEA:41792"/>
        <dbReference type="Rhea" id="RHEA-COMP:9623"/>
        <dbReference type="Rhea" id="RHEA-COMP:9685"/>
        <dbReference type="ChEBI" id="CHEBI:57287"/>
        <dbReference type="ChEBI" id="CHEBI:57384"/>
        <dbReference type="ChEBI" id="CHEBI:64479"/>
        <dbReference type="ChEBI" id="CHEBI:78449"/>
        <dbReference type="EC" id="2.3.1.39"/>
    </reaction>
</comment>
<organism evidence="9 10">
    <name type="scientific">Rheinheimera riviphila</name>
    <dbReference type="NCBI Taxonomy" id="1834037"/>
    <lineage>
        <taxon>Bacteria</taxon>
        <taxon>Pseudomonadati</taxon>
        <taxon>Pseudomonadota</taxon>
        <taxon>Gammaproteobacteria</taxon>
        <taxon>Chromatiales</taxon>
        <taxon>Chromatiaceae</taxon>
        <taxon>Rheinheimera</taxon>
    </lineage>
</organism>
<dbReference type="SUPFAM" id="SSF55048">
    <property type="entry name" value="Probable ACP-binding domain of malonyl-CoA ACP transacylase"/>
    <property type="match status" value="1"/>
</dbReference>
<dbReference type="EMBL" id="SACS01000003">
    <property type="protein sequence ID" value="RVU40909.1"/>
    <property type="molecule type" value="Genomic_DNA"/>
</dbReference>
<dbReference type="RefSeq" id="WP_127697917.1">
    <property type="nucleotide sequence ID" value="NZ_SACS01000003.1"/>
</dbReference>
<evidence type="ECO:0000256" key="7">
    <source>
        <dbReference type="PIRSR" id="PIRSR000446-1"/>
    </source>
</evidence>
<comment type="similarity">
    <text evidence="6">Belongs to the fabD family.</text>
</comment>
<evidence type="ECO:0000256" key="3">
    <source>
        <dbReference type="ARBA" id="ARBA00022679"/>
    </source>
</evidence>
<dbReference type="Gene3D" id="3.40.366.10">
    <property type="entry name" value="Malonyl-Coenzyme A Acyl Carrier Protein, domain 2"/>
    <property type="match status" value="1"/>
</dbReference>
<keyword evidence="3 6" id="KW-0808">Transferase</keyword>
<evidence type="ECO:0000256" key="6">
    <source>
        <dbReference type="PIRNR" id="PIRNR000446"/>
    </source>
</evidence>
<dbReference type="InterPro" id="IPR014043">
    <property type="entry name" value="Acyl_transferase_dom"/>
</dbReference>
<dbReference type="SMART" id="SM00827">
    <property type="entry name" value="PKS_AT"/>
    <property type="match status" value="1"/>
</dbReference>
<feature type="active site" evidence="7">
    <location>
        <position position="92"/>
    </location>
</feature>
<dbReference type="FunFam" id="3.30.70.250:FF:000001">
    <property type="entry name" value="Malonyl CoA-acyl carrier protein transacylase"/>
    <property type="match status" value="1"/>
</dbReference>
<dbReference type="InterPro" id="IPR001227">
    <property type="entry name" value="Ac_transferase_dom_sf"/>
</dbReference>
<dbReference type="InterPro" id="IPR004410">
    <property type="entry name" value="Malonyl_CoA-ACP_transAc_FabD"/>
</dbReference>
<comment type="caution">
    <text evidence="9">The sequence shown here is derived from an EMBL/GenBank/DDBJ whole genome shotgun (WGS) entry which is preliminary data.</text>
</comment>
<evidence type="ECO:0000259" key="8">
    <source>
        <dbReference type="SMART" id="SM00827"/>
    </source>
</evidence>
<evidence type="ECO:0000256" key="4">
    <source>
        <dbReference type="ARBA" id="ARBA00023315"/>
    </source>
</evidence>
<sequence>MTKLALVFPGQGSQTVGMLSELHSEFATVRDTFDEASKALGYDLWALVANGPEADLNETHRTQPALLTASVAIWRLWQQQGGATPAYMAGHSLGEYSALVCSGALSLSDAVKLVEKRGQYMQTAVPAGTGAMQAIIGLDDELIAKACVEAAQGEVVSPVNFNSPGQVVIAGNKAAVERAGELCKAYGAKRALPLPVSVPSHCALMKPAAEKLAADLAGLNFHPTVIPVLNNVDVAIATEQNDMKDALVRQLFSPVRWTESIEWLAAQGVTDVVEIGAGKVLAGLIKRIDKSLNTNSVNDVTSLNNALNPTT</sequence>
<dbReference type="OrthoDB" id="9808564at2"/>
<feature type="active site" evidence="7">
    <location>
        <position position="201"/>
    </location>
</feature>
<dbReference type="GO" id="GO:0005829">
    <property type="term" value="C:cytosol"/>
    <property type="evidence" value="ECO:0007669"/>
    <property type="project" value="TreeGrafter"/>
</dbReference>
<dbReference type="GO" id="GO:0004314">
    <property type="term" value="F:[acyl-carrier-protein] S-malonyltransferase activity"/>
    <property type="evidence" value="ECO:0007669"/>
    <property type="project" value="UniProtKB-EC"/>
</dbReference>
<reference evidence="9 10" key="1">
    <citation type="submission" date="2019-01" db="EMBL/GenBank/DDBJ databases">
        <authorList>
            <person name="Chen W.-M."/>
        </authorList>
    </citation>
    <scope>NUCLEOTIDE SEQUENCE [LARGE SCALE GENOMIC DNA]</scope>
    <source>
        <strain evidence="9 10">KYPC3</strain>
    </source>
</reference>